<dbReference type="EMBL" id="JACGWL010000010">
    <property type="protein sequence ID" value="KAK4394044.1"/>
    <property type="molecule type" value="Genomic_DNA"/>
</dbReference>
<keyword evidence="2" id="KW-1185">Reference proteome</keyword>
<sequence length="158" mass="18915">MLLHDHNLTLDYYNTKKLIRVLGLAIEKIDVCTNDCMFCWKDDIDIDYCKFCRDARLYTLEAIVKHMMWQANHQIEDGSMCHRSDAKAWRHFERTYPDIAAKLGMCISFEYIFLLMVIPGPSNLNRLTNVYLEPWVEELQNLWMWVYRCTTMPQIRHS</sequence>
<gene>
    <name evidence="1" type="ORF">Sango_1875200</name>
</gene>
<proteinExistence type="predicted"/>
<protein>
    <submittedName>
        <fullName evidence="1">Uncharacterized protein</fullName>
    </submittedName>
</protein>
<accession>A0AAE1WIN5</accession>
<evidence type="ECO:0000313" key="1">
    <source>
        <dbReference type="EMBL" id="KAK4394044.1"/>
    </source>
</evidence>
<dbReference type="AlphaFoldDB" id="A0AAE1WIN5"/>
<dbReference type="PANTHER" id="PTHR10775:SF188">
    <property type="entry name" value="TRANSPOSASE-ASSOCIATED DOMAIN-CONTAINING PROTEIN"/>
    <property type="match status" value="1"/>
</dbReference>
<comment type="caution">
    <text evidence="1">The sequence shown here is derived from an EMBL/GenBank/DDBJ whole genome shotgun (WGS) entry which is preliminary data.</text>
</comment>
<reference evidence="1" key="1">
    <citation type="submission" date="2020-06" db="EMBL/GenBank/DDBJ databases">
        <authorList>
            <person name="Li T."/>
            <person name="Hu X."/>
            <person name="Zhang T."/>
            <person name="Song X."/>
            <person name="Zhang H."/>
            <person name="Dai N."/>
            <person name="Sheng W."/>
            <person name="Hou X."/>
            <person name="Wei L."/>
        </authorList>
    </citation>
    <scope>NUCLEOTIDE SEQUENCE</scope>
    <source>
        <strain evidence="1">K16</strain>
        <tissue evidence="1">Leaf</tissue>
    </source>
</reference>
<evidence type="ECO:0000313" key="2">
    <source>
        <dbReference type="Proteomes" id="UP001289374"/>
    </source>
</evidence>
<reference evidence="1" key="2">
    <citation type="journal article" date="2024" name="Plant">
        <title>Genomic evolution and insights into agronomic trait innovations of Sesamum species.</title>
        <authorList>
            <person name="Miao H."/>
            <person name="Wang L."/>
            <person name="Qu L."/>
            <person name="Liu H."/>
            <person name="Sun Y."/>
            <person name="Le M."/>
            <person name="Wang Q."/>
            <person name="Wei S."/>
            <person name="Zheng Y."/>
            <person name="Lin W."/>
            <person name="Duan Y."/>
            <person name="Cao H."/>
            <person name="Xiong S."/>
            <person name="Wang X."/>
            <person name="Wei L."/>
            <person name="Li C."/>
            <person name="Ma Q."/>
            <person name="Ju M."/>
            <person name="Zhao R."/>
            <person name="Li G."/>
            <person name="Mu C."/>
            <person name="Tian Q."/>
            <person name="Mei H."/>
            <person name="Zhang T."/>
            <person name="Gao T."/>
            <person name="Zhang H."/>
        </authorList>
    </citation>
    <scope>NUCLEOTIDE SEQUENCE</scope>
    <source>
        <strain evidence="1">K16</strain>
    </source>
</reference>
<name>A0AAE1WIN5_9LAMI</name>
<dbReference type="PANTHER" id="PTHR10775">
    <property type="entry name" value="OS08G0208400 PROTEIN"/>
    <property type="match status" value="1"/>
</dbReference>
<dbReference type="Proteomes" id="UP001289374">
    <property type="component" value="Unassembled WGS sequence"/>
</dbReference>
<organism evidence="1 2">
    <name type="scientific">Sesamum angolense</name>
    <dbReference type="NCBI Taxonomy" id="2727404"/>
    <lineage>
        <taxon>Eukaryota</taxon>
        <taxon>Viridiplantae</taxon>
        <taxon>Streptophyta</taxon>
        <taxon>Embryophyta</taxon>
        <taxon>Tracheophyta</taxon>
        <taxon>Spermatophyta</taxon>
        <taxon>Magnoliopsida</taxon>
        <taxon>eudicotyledons</taxon>
        <taxon>Gunneridae</taxon>
        <taxon>Pentapetalae</taxon>
        <taxon>asterids</taxon>
        <taxon>lamiids</taxon>
        <taxon>Lamiales</taxon>
        <taxon>Pedaliaceae</taxon>
        <taxon>Sesamum</taxon>
    </lineage>
</organism>